<dbReference type="GO" id="GO:0005524">
    <property type="term" value="F:ATP binding"/>
    <property type="evidence" value="ECO:0007669"/>
    <property type="project" value="UniProtKB-UniRule"/>
</dbReference>
<dbReference type="RefSeq" id="WP_181739271.1">
    <property type="nucleotide sequence ID" value="NZ_JACEOL010000024.1"/>
</dbReference>
<dbReference type="Pfam" id="PF06574">
    <property type="entry name" value="FAD_syn"/>
    <property type="match status" value="1"/>
</dbReference>
<comment type="pathway">
    <text evidence="1 14">Cofactor biosynthesis; FAD biosynthesis; FAD from FMN: step 1/1.</text>
</comment>
<organism evidence="16 17">
    <name type="scientific">Thermoactinomyces mirandus</name>
    <dbReference type="NCBI Taxonomy" id="2756294"/>
    <lineage>
        <taxon>Bacteria</taxon>
        <taxon>Bacillati</taxon>
        <taxon>Bacillota</taxon>
        <taxon>Bacilli</taxon>
        <taxon>Bacillales</taxon>
        <taxon>Thermoactinomycetaceae</taxon>
        <taxon>Thermoactinomyces</taxon>
    </lineage>
</organism>
<evidence type="ECO:0000256" key="2">
    <source>
        <dbReference type="ARBA" id="ARBA00005201"/>
    </source>
</evidence>
<dbReference type="AlphaFoldDB" id="A0A7W2AS50"/>
<keyword evidence="4 14" id="KW-0288">FMN</keyword>
<dbReference type="UniPathway" id="UPA00277">
    <property type="reaction ID" value="UER00407"/>
</dbReference>
<comment type="similarity">
    <text evidence="14">Belongs to the ribF family.</text>
</comment>
<keyword evidence="11" id="KW-0511">Multifunctional enzyme</keyword>
<dbReference type="InterPro" id="IPR014729">
    <property type="entry name" value="Rossmann-like_a/b/a_fold"/>
</dbReference>
<evidence type="ECO:0000256" key="5">
    <source>
        <dbReference type="ARBA" id="ARBA00022679"/>
    </source>
</evidence>
<dbReference type="Gene3D" id="2.40.30.30">
    <property type="entry name" value="Riboflavin kinase-like"/>
    <property type="match status" value="1"/>
</dbReference>
<dbReference type="EC" id="2.7.1.26" evidence="14"/>
<dbReference type="InterPro" id="IPR023468">
    <property type="entry name" value="Riboflavin_kinase"/>
</dbReference>
<sequence>METIHLMYPLDQSINPESVSLAIGFFDGVHRGHQAVIKEAVSLAEELGVTPAVMTFDPHPREVLGKDSIRRYLTPLSEKLAQFARLGVKKAFVVRFDQNLSALSKEEFVAQFLLPLGAKGVVTGFNFSFGRAAEGKARDLVELGKGHFKTKIIDPIRQNGVAVSSTCLRQALAEGDMHTAWQILGRPYSLAGTVIRGDQRGRLMGYPTANLDLEMPYLVPRSGVYLVKASVDGAESYGLMNIGVRPTFSDPASRERLEVHLLERSGNFYDKQIRVCFYHFLREERKFRNMDALVEQIERDRQEADQWLRSLVE</sequence>
<proteinExistence type="inferred from homology"/>
<dbReference type="InterPro" id="IPR002606">
    <property type="entry name" value="Riboflavin_kinase_bac"/>
</dbReference>
<evidence type="ECO:0000256" key="9">
    <source>
        <dbReference type="ARBA" id="ARBA00022827"/>
    </source>
</evidence>
<evidence type="ECO:0000256" key="4">
    <source>
        <dbReference type="ARBA" id="ARBA00022643"/>
    </source>
</evidence>
<evidence type="ECO:0000256" key="7">
    <source>
        <dbReference type="ARBA" id="ARBA00022741"/>
    </source>
</evidence>
<keyword evidence="8 14" id="KW-0418">Kinase</keyword>
<comment type="caution">
    <text evidence="16">The sequence shown here is derived from an EMBL/GenBank/DDBJ whole genome shotgun (WGS) entry which is preliminary data.</text>
</comment>
<keyword evidence="9 14" id="KW-0274">FAD</keyword>
<dbReference type="PIRSF" id="PIRSF004491">
    <property type="entry name" value="FAD_Synth"/>
    <property type="match status" value="1"/>
</dbReference>
<reference evidence="16 17" key="1">
    <citation type="submission" date="2020-07" db="EMBL/GenBank/DDBJ databases">
        <title>Thermoactinomyces phylogeny.</title>
        <authorList>
            <person name="Dunlap C."/>
        </authorList>
    </citation>
    <scope>NUCLEOTIDE SEQUENCE [LARGE SCALE GENOMIC DNA]</scope>
    <source>
        <strain evidence="16 17">AMNI-1</strain>
    </source>
</reference>
<keyword evidence="10 14" id="KW-0067">ATP-binding</keyword>
<dbReference type="Gene3D" id="3.40.50.620">
    <property type="entry name" value="HUPs"/>
    <property type="match status" value="1"/>
</dbReference>
<feature type="domain" description="Riboflavin kinase" evidence="15">
    <location>
        <begin position="183"/>
        <end position="309"/>
    </location>
</feature>
<dbReference type="PANTHER" id="PTHR22749">
    <property type="entry name" value="RIBOFLAVIN KINASE/FMN ADENYLYLTRANSFERASE"/>
    <property type="match status" value="1"/>
</dbReference>
<dbReference type="NCBIfam" id="NF004162">
    <property type="entry name" value="PRK05627.1-5"/>
    <property type="match status" value="1"/>
</dbReference>
<dbReference type="NCBIfam" id="TIGR00083">
    <property type="entry name" value="ribF"/>
    <property type="match status" value="1"/>
</dbReference>
<dbReference type="NCBIfam" id="NF004160">
    <property type="entry name" value="PRK05627.1-3"/>
    <property type="match status" value="1"/>
</dbReference>
<evidence type="ECO:0000256" key="10">
    <source>
        <dbReference type="ARBA" id="ARBA00022840"/>
    </source>
</evidence>
<name>A0A7W2AS50_9BACL</name>
<evidence type="ECO:0000313" key="17">
    <source>
        <dbReference type="Proteomes" id="UP000538292"/>
    </source>
</evidence>
<keyword evidence="6 14" id="KW-0548">Nucleotidyltransferase</keyword>
<evidence type="ECO:0000256" key="8">
    <source>
        <dbReference type="ARBA" id="ARBA00022777"/>
    </source>
</evidence>
<comment type="pathway">
    <text evidence="2 14">Cofactor biosynthesis; FMN biosynthesis; FMN from riboflavin (ATP route): step 1/1.</text>
</comment>
<dbReference type="GO" id="GO:0003919">
    <property type="term" value="F:FMN adenylyltransferase activity"/>
    <property type="evidence" value="ECO:0007669"/>
    <property type="project" value="UniProtKB-UniRule"/>
</dbReference>
<evidence type="ECO:0000256" key="3">
    <source>
        <dbReference type="ARBA" id="ARBA00022630"/>
    </source>
</evidence>
<dbReference type="UniPathway" id="UPA00276">
    <property type="reaction ID" value="UER00406"/>
</dbReference>
<dbReference type="CDD" id="cd02064">
    <property type="entry name" value="FAD_synthetase_N"/>
    <property type="match status" value="1"/>
</dbReference>
<dbReference type="FunFam" id="3.40.50.620:FF:000021">
    <property type="entry name" value="Riboflavin biosynthesis protein"/>
    <property type="match status" value="1"/>
</dbReference>
<keyword evidence="17" id="KW-1185">Reference proteome</keyword>
<dbReference type="GO" id="GO:0009231">
    <property type="term" value="P:riboflavin biosynthetic process"/>
    <property type="evidence" value="ECO:0007669"/>
    <property type="project" value="InterPro"/>
</dbReference>
<evidence type="ECO:0000256" key="12">
    <source>
        <dbReference type="ARBA" id="ARBA00047880"/>
    </source>
</evidence>
<protein>
    <recommendedName>
        <fullName evidence="14">Riboflavin biosynthesis protein</fullName>
    </recommendedName>
    <domain>
        <recommendedName>
            <fullName evidence="14">Riboflavin kinase</fullName>
            <ecNumber evidence="14">2.7.1.26</ecNumber>
        </recommendedName>
        <alternativeName>
            <fullName evidence="14">Flavokinase</fullName>
        </alternativeName>
    </domain>
    <domain>
        <recommendedName>
            <fullName evidence="14">FMN adenylyltransferase</fullName>
            <ecNumber evidence="14">2.7.7.2</ecNumber>
        </recommendedName>
        <alternativeName>
            <fullName evidence="14">FAD pyrophosphorylase</fullName>
        </alternativeName>
        <alternativeName>
            <fullName evidence="14">FAD synthase</fullName>
        </alternativeName>
    </domain>
</protein>
<evidence type="ECO:0000256" key="11">
    <source>
        <dbReference type="ARBA" id="ARBA00023268"/>
    </source>
</evidence>
<dbReference type="InterPro" id="IPR015865">
    <property type="entry name" value="Riboflavin_kinase_bac/euk"/>
</dbReference>
<comment type="catalytic activity">
    <reaction evidence="12 14">
        <text>riboflavin + ATP = FMN + ADP + H(+)</text>
        <dbReference type="Rhea" id="RHEA:14357"/>
        <dbReference type="ChEBI" id="CHEBI:15378"/>
        <dbReference type="ChEBI" id="CHEBI:30616"/>
        <dbReference type="ChEBI" id="CHEBI:57986"/>
        <dbReference type="ChEBI" id="CHEBI:58210"/>
        <dbReference type="ChEBI" id="CHEBI:456216"/>
        <dbReference type="EC" id="2.7.1.26"/>
    </reaction>
</comment>
<dbReference type="SUPFAM" id="SSF82114">
    <property type="entry name" value="Riboflavin kinase-like"/>
    <property type="match status" value="1"/>
</dbReference>
<evidence type="ECO:0000313" key="16">
    <source>
        <dbReference type="EMBL" id="MBA4602091.1"/>
    </source>
</evidence>
<dbReference type="Pfam" id="PF01687">
    <property type="entry name" value="Flavokinase"/>
    <property type="match status" value="1"/>
</dbReference>
<dbReference type="EC" id="2.7.7.2" evidence="14"/>
<comment type="catalytic activity">
    <reaction evidence="13 14">
        <text>FMN + ATP + H(+) = FAD + diphosphate</text>
        <dbReference type="Rhea" id="RHEA:17237"/>
        <dbReference type="ChEBI" id="CHEBI:15378"/>
        <dbReference type="ChEBI" id="CHEBI:30616"/>
        <dbReference type="ChEBI" id="CHEBI:33019"/>
        <dbReference type="ChEBI" id="CHEBI:57692"/>
        <dbReference type="ChEBI" id="CHEBI:58210"/>
        <dbReference type="EC" id="2.7.7.2"/>
    </reaction>
</comment>
<keyword evidence="3 14" id="KW-0285">Flavoprotein</keyword>
<dbReference type="SUPFAM" id="SSF52374">
    <property type="entry name" value="Nucleotidylyl transferase"/>
    <property type="match status" value="1"/>
</dbReference>
<dbReference type="SMART" id="SM00904">
    <property type="entry name" value="Flavokinase"/>
    <property type="match status" value="1"/>
</dbReference>
<dbReference type="EMBL" id="JACEOL010000024">
    <property type="protein sequence ID" value="MBA4602091.1"/>
    <property type="molecule type" value="Genomic_DNA"/>
</dbReference>
<dbReference type="GO" id="GO:0009398">
    <property type="term" value="P:FMN biosynthetic process"/>
    <property type="evidence" value="ECO:0007669"/>
    <property type="project" value="UniProtKB-UniRule"/>
</dbReference>
<dbReference type="InterPro" id="IPR023465">
    <property type="entry name" value="Riboflavin_kinase_dom_sf"/>
</dbReference>
<accession>A0A7W2AS50</accession>
<keyword evidence="7 14" id="KW-0547">Nucleotide-binding</keyword>
<evidence type="ECO:0000256" key="1">
    <source>
        <dbReference type="ARBA" id="ARBA00004726"/>
    </source>
</evidence>
<dbReference type="InterPro" id="IPR015864">
    <property type="entry name" value="FAD_synthase"/>
</dbReference>
<dbReference type="GO" id="GO:0008531">
    <property type="term" value="F:riboflavin kinase activity"/>
    <property type="evidence" value="ECO:0007669"/>
    <property type="project" value="UniProtKB-UniRule"/>
</dbReference>
<evidence type="ECO:0000256" key="13">
    <source>
        <dbReference type="ARBA" id="ARBA00049494"/>
    </source>
</evidence>
<gene>
    <name evidence="16" type="ORF">H2C83_07120</name>
</gene>
<evidence type="ECO:0000256" key="6">
    <source>
        <dbReference type="ARBA" id="ARBA00022695"/>
    </source>
</evidence>
<dbReference type="Proteomes" id="UP000538292">
    <property type="component" value="Unassembled WGS sequence"/>
</dbReference>
<evidence type="ECO:0000259" key="15">
    <source>
        <dbReference type="SMART" id="SM00904"/>
    </source>
</evidence>
<dbReference type="PANTHER" id="PTHR22749:SF6">
    <property type="entry name" value="RIBOFLAVIN KINASE"/>
    <property type="match status" value="1"/>
</dbReference>
<evidence type="ECO:0000256" key="14">
    <source>
        <dbReference type="PIRNR" id="PIRNR004491"/>
    </source>
</evidence>
<keyword evidence="5 14" id="KW-0808">Transferase</keyword>
<dbReference type="GO" id="GO:0006747">
    <property type="term" value="P:FAD biosynthetic process"/>
    <property type="evidence" value="ECO:0007669"/>
    <property type="project" value="UniProtKB-UniRule"/>
</dbReference>